<evidence type="ECO:0000256" key="3">
    <source>
        <dbReference type="ARBA" id="ARBA00022679"/>
    </source>
</evidence>
<name>A0A949WQP1_9CLOT</name>
<dbReference type="EC" id="2.1.1.72" evidence="1"/>
<keyword evidence="4" id="KW-0949">S-adenosyl-L-methionine</keyword>
<dbReference type="GO" id="GO:0003677">
    <property type="term" value="F:DNA binding"/>
    <property type="evidence" value="ECO:0007669"/>
    <property type="project" value="UniProtKB-KW"/>
</dbReference>
<comment type="catalytic activity">
    <reaction evidence="7">
        <text>a 2'-deoxyadenosine in DNA + S-adenosyl-L-methionine = an N(6)-methyl-2'-deoxyadenosine in DNA + S-adenosyl-L-homocysteine + H(+)</text>
        <dbReference type="Rhea" id="RHEA:15197"/>
        <dbReference type="Rhea" id="RHEA-COMP:12418"/>
        <dbReference type="Rhea" id="RHEA-COMP:12419"/>
        <dbReference type="ChEBI" id="CHEBI:15378"/>
        <dbReference type="ChEBI" id="CHEBI:57856"/>
        <dbReference type="ChEBI" id="CHEBI:59789"/>
        <dbReference type="ChEBI" id="CHEBI:90615"/>
        <dbReference type="ChEBI" id="CHEBI:90616"/>
        <dbReference type="EC" id="2.1.1.72"/>
    </reaction>
</comment>
<reference evidence="10" key="1">
    <citation type="submission" date="2020-12" db="EMBL/GenBank/DDBJ databases">
        <title>Clostridium thailandense sp. nov., a novel acetogenic bacterium isolated from peat land soil in Thailand.</title>
        <authorList>
            <person name="Chaikitkaew S."/>
            <person name="Birkeland N.K."/>
        </authorList>
    </citation>
    <scope>NUCLEOTIDE SEQUENCE</scope>
    <source>
        <strain evidence="10">PL3</strain>
    </source>
</reference>
<dbReference type="Pfam" id="PF12950">
    <property type="entry name" value="TaqI_C"/>
    <property type="match status" value="1"/>
</dbReference>
<keyword evidence="11" id="KW-1185">Reference proteome</keyword>
<organism evidence="10 11">
    <name type="scientific">Clostridium thailandense</name>
    <dbReference type="NCBI Taxonomy" id="2794346"/>
    <lineage>
        <taxon>Bacteria</taxon>
        <taxon>Bacillati</taxon>
        <taxon>Bacillota</taxon>
        <taxon>Clostridia</taxon>
        <taxon>Eubacteriales</taxon>
        <taxon>Clostridiaceae</taxon>
        <taxon>Clostridium</taxon>
    </lineage>
</organism>
<keyword evidence="5" id="KW-0680">Restriction system</keyword>
<keyword evidence="6" id="KW-0238">DNA-binding</keyword>
<evidence type="ECO:0000313" key="11">
    <source>
        <dbReference type="Proteomes" id="UP000694308"/>
    </source>
</evidence>
<keyword evidence="2 10" id="KW-0489">Methyltransferase</keyword>
<evidence type="ECO:0000256" key="2">
    <source>
        <dbReference type="ARBA" id="ARBA00022603"/>
    </source>
</evidence>
<dbReference type="InterPro" id="IPR002052">
    <property type="entry name" value="DNA_methylase_N6_adenine_CS"/>
</dbReference>
<comment type="caution">
    <text evidence="10">The sequence shown here is derived from an EMBL/GenBank/DDBJ whole genome shotgun (WGS) entry which is preliminary data.</text>
</comment>
<feature type="domain" description="Type II methyltransferase M.TaqI-like" evidence="8">
    <location>
        <begin position="122"/>
        <end position="296"/>
    </location>
</feature>
<keyword evidence="3" id="KW-0808">Transferase</keyword>
<feature type="domain" description="TaqI-like C-terminal specificity" evidence="9">
    <location>
        <begin position="402"/>
        <end position="518"/>
    </location>
</feature>
<proteinExistence type="predicted"/>
<evidence type="ECO:0000256" key="4">
    <source>
        <dbReference type="ARBA" id="ARBA00022691"/>
    </source>
</evidence>
<dbReference type="PROSITE" id="PS00092">
    <property type="entry name" value="N6_MTASE"/>
    <property type="match status" value="1"/>
</dbReference>
<dbReference type="Pfam" id="PF07669">
    <property type="entry name" value="Eco57I"/>
    <property type="match status" value="1"/>
</dbReference>
<sequence>MNAIGSTYEKLKDKNIRKSMGIFYTPDYIVDYILKYTVSEADVLENPFVKVLDPTCGAGYFLIKAYNILKKKFLDNLDELRIKYKNCIYYMENKKSFSNNLEKTMGKDYWVEKNIDYHIIKNCLYGVDLDPSAVELTKKNLLGVCKNKIEIDVNIIEGDSLIKWEKLNSNDELNSIIYKDSSDIKIIDKKISKLRKLWDNQFDYIVGNPPYVMLLQSEIEKDYWDYIVNNYKTVGYKKNTFYLLMERVLEKLKYGGKHGFIIPDRYFLASSYAESRRNLVSNFKILNITRFSEQIFEDAIVGTVIYIIERSTYIDNDIVQLKLEYINEDNFYSSCIKQRYISEDKKFTVNILTRNEYQGVIKKIKSNSKSLKEFCDVHVGMMVKNKGYYLNKYKDNSMTDKIVLGRDLDEYIIDNDNRCFCINDIEIFGGTRDVKKHNLYPKILLRKTGNNLVAAIDEKGFFAEQSVYLVIPCSSYKVYNLLGQIQSTLNNFYFKEALITNPKAYPYIQHYDVEQLPINLSLMHDEEYEKLIKNIVDIKEKIKFLKLSFTVKNKGYDEILHSYKEFKDRKVNLNLELKASIKMSNRILYSSYKLTKEEIVLIESAINEKLLTKKNSNCRINEEYTELLDEAFDILRLEVIKLLEDSKKYLSIRDIEKGLENEMENFYDVIKIIENYKYKRCSENIIRNVLNLNSITWNMYISNKSKKELIKYSKNEYGLTSWTEKIHRIWFLDNKKAP</sequence>
<evidence type="ECO:0000256" key="6">
    <source>
        <dbReference type="ARBA" id="ARBA00023125"/>
    </source>
</evidence>
<dbReference type="RefSeq" id="WP_218320038.1">
    <property type="nucleotide sequence ID" value="NZ_JAEEGC010000037.1"/>
</dbReference>
<dbReference type="InterPro" id="IPR011639">
    <property type="entry name" value="MethylTrfase_TaqI-like_dom"/>
</dbReference>
<dbReference type="Proteomes" id="UP000694308">
    <property type="component" value="Unassembled WGS sequence"/>
</dbReference>
<dbReference type="GO" id="GO:0032259">
    <property type="term" value="P:methylation"/>
    <property type="evidence" value="ECO:0007669"/>
    <property type="project" value="UniProtKB-KW"/>
</dbReference>
<gene>
    <name evidence="10" type="ORF">I6U48_08775</name>
</gene>
<dbReference type="PANTHER" id="PTHR33841:SF6">
    <property type="entry name" value="TYPE II METHYLTRANSFERASE M.HINDII"/>
    <property type="match status" value="1"/>
</dbReference>
<protein>
    <recommendedName>
        <fullName evidence="1">site-specific DNA-methyltransferase (adenine-specific)</fullName>
        <ecNumber evidence="1">2.1.1.72</ecNumber>
    </recommendedName>
</protein>
<evidence type="ECO:0000256" key="7">
    <source>
        <dbReference type="ARBA" id="ARBA00047942"/>
    </source>
</evidence>
<dbReference type="GO" id="GO:0009307">
    <property type="term" value="P:DNA restriction-modification system"/>
    <property type="evidence" value="ECO:0007669"/>
    <property type="project" value="UniProtKB-KW"/>
</dbReference>
<dbReference type="PANTHER" id="PTHR33841">
    <property type="entry name" value="DNA METHYLTRANSFERASE YEEA-RELATED"/>
    <property type="match status" value="1"/>
</dbReference>
<dbReference type="GO" id="GO:0009007">
    <property type="term" value="F:site-specific DNA-methyltransferase (adenine-specific) activity"/>
    <property type="evidence" value="ECO:0007669"/>
    <property type="project" value="UniProtKB-EC"/>
</dbReference>
<evidence type="ECO:0000313" key="10">
    <source>
        <dbReference type="EMBL" id="MBV7273005.1"/>
    </source>
</evidence>
<dbReference type="AlphaFoldDB" id="A0A949WQP1"/>
<dbReference type="InterPro" id="IPR050953">
    <property type="entry name" value="N4_N6_ade-DNA_methylase"/>
</dbReference>
<dbReference type="EMBL" id="JAEEGC010000037">
    <property type="protein sequence ID" value="MBV7273005.1"/>
    <property type="molecule type" value="Genomic_DNA"/>
</dbReference>
<evidence type="ECO:0000256" key="1">
    <source>
        <dbReference type="ARBA" id="ARBA00011900"/>
    </source>
</evidence>
<evidence type="ECO:0000256" key="5">
    <source>
        <dbReference type="ARBA" id="ARBA00022747"/>
    </source>
</evidence>
<evidence type="ECO:0000259" key="8">
    <source>
        <dbReference type="Pfam" id="PF07669"/>
    </source>
</evidence>
<dbReference type="InterPro" id="IPR025931">
    <property type="entry name" value="TaqI_C"/>
</dbReference>
<evidence type="ECO:0000259" key="9">
    <source>
        <dbReference type="Pfam" id="PF12950"/>
    </source>
</evidence>
<accession>A0A949WQP1</accession>